<keyword evidence="1 4" id="KW-0489">Methyltransferase</keyword>
<dbReference type="STRING" id="595434.RISK_000222"/>
<dbReference type="AlphaFoldDB" id="A0A0J1BMJ4"/>
<name>A0A0J1BMJ4_RHOIS</name>
<reference evidence="4" key="1">
    <citation type="submission" date="2015-05" db="EMBL/GenBank/DDBJ databases">
        <title>Permanent draft genome of Rhodopirellula islandicus K833.</title>
        <authorList>
            <person name="Kizina J."/>
            <person name="Richter M."/>
            <person name="Glockner F.O."/>
            <person name="Harder J."/>
        </authorList>
    </citation>
    <scope>NUCLEOTIDE SEQUENCE [LARGE SCALE GENOMIC DNA]</scope>
    <source>
        <strain evidence="4">K833</strain>
    </source>
</reference>
<evidence type="ECO:0000256" key="1">
    <source>
        <dbReference type="ARBA" id="ARBA00022603"/>
    </source>
</evidence>
<dbReference type="PANTHER" id="PTHR43542">
    <property type="entry name" value="METHYLTRANSFERASE"/>
    <property type="match status" value="1"/>
</dbReference>
<dbReference type="InterPro" id="IPR029063">
    <property type="entry name" value="SAM-dependent_MTases_sf"/>
</dbReference>
<gene>
    <name evidence="4" type="ORF">RISK_000222</name>
</gene>
<keyword evidence="5" id="KW-1185">Reference proteome</keyword>
<dbReference type="OrthoDB" id="9803017at2"/>
<dbReference type="RefSeq" id="WP_047812370.1">
    <property type="nucleotide sequence ID" value="NZ_LECT01000003.1"/>
</dbReference>
<evidence type="ECO:0000313" key="5">
    <source>
        <dbReference type="Proteomes" id="UP000036367"/>
    </source>
</evidence>
<protein>
    <submittedName>
        <fullName evidence="4">Methyltransferase</fullName>
    </submittedName>
</protein>
<proteinExistence type="predicted"/>
<dbReference type="GO" id="GO:0008168">
    <property type="term" value="F:methyltransferase activity"/>
    <property type="evidence" value="ECO:0007669"/>
    <property type="project" value="UniProtKB-KW"/>
</dbReference>
<dbReference type="PANTHER" id="PTHR43542:SF1">
    <property type="entry name" value="METHYLTRANSFERASE"/>
    <property type="match status" value="1"/>
</dbReference>
<evidence type="ECO:0000256" key="2">
    <source>
        <dbReference type="ARBA" id="ARBA00022679"/>
    </source>
</evidence>
<keyword evidence="2" id="KW-0808">Transferase</keyword>
<dbReference type="GO" id="GO:0031167">
    <property type="term" value="P:rRNA methylation"/>
    <property type="evidence" value="ECO:0007669"/>
    <property type="project" value="InterPro"/>
</dbReference>
<dbReference type="Pfam" id="PF03602">
    <property type="entry name" value="Cons_hypoth95"/>
    <property type="match status" value="1"/>
</dbReference>
<organism evidence="4 5">
    <name type="scientific">Rhodopirellula islandica</name>
    <dbReference type="NCBI Taxonomy" id="595434"/>
    <lineage>
        <taxon>Bacteria</taxon>
        <taxon>Pseudomonadati</taxon>
        <taxon>Planctomycetota</taxon>
        <taxon>Planctomycetia</taxon>
        <taxon>Pirellulales</taxon>
        <taxon>Pirellulaceae</taxon>
        <taxon>Rhodopirellula</taxon>
    </lineage>
</organism>
<comment type="caution">
    <text evidence="4">The sequence shown here is derived from an EMBL/GenBank/DDBJ whole genome shotgun (WGS) entry which is preliminary data.</text>
</comment>
<evidence type="ECO:0000256" key="3">
    <source>
        <dbReference type="SAM" id="MobiDB-lite"/>
    </source>
</evidence>
<dbReference type="Gene3D" id="3.40.50.150">
    <property type="entry name" value="Vaccinia Virus protein VP39"/>
    <property type="match status" value="1"/>
</dbReference>
<dbReference type="Proteomes" id="UP000036367">
    <property type="component" value="Unassembled WGS sequence"/>
</dbReference>
<feature type="compositionally biased region" description="Basic residues" evidence="3">
    <location>
        <begin position="1"/>
        <end position="17"/>
    </location>
</feature>
<accession>A0A0J1BMJ4</accession>
<evidence type="ECO:0000313" key="4">
    <source>
        <dbReference type="EMBL" id="KLU07705.1"/>
    </source>
</evidence>
<dbReference type="EMBL" id="LECT01000003">
    <property type="protein sequence ID" value="KLU07705.1"/>
    <property type="molecule type" value="Genomic_DNA"/>
</dbReference>
<dbReference type="PATRIC" id="fig|595434.4.peg.209"/>
<dbReference type="PIRSF" id="PIRSF004553">
    <property type="entry name" value="CHP00095"/>
    <property type="match status" value="1"/>
</dbReference>
<dbReference type="SUPFAM" id="SSF53335">
    <property type="entry name" value="S-adenosyl-L-methionine-dependent methyltransferases"/>
    <property type="match status" value="1"/>
</dbReference>
<dbReference type="InterPro" id="IPR004398">
    <property type="entry name" value="RNA_MeTrfase_RsmD"/>
</dbReference>
<feature type="region of interest" description="Disordered" evidence="3">
    <location>
        <begin position="1"/>
        <end position="37"/>
    </location>
</feature>
<dbReference type="CDD" id="cd02440">
    <property type="entry name" value="AdoMet_MTases"/>
    <property type="match status" value="1"/>
</dbReference>
<sequence length="232" mass="25929">MKSKRTNNRRGKPKQRNLKGGTDDGKPTKLRIIGGDMRGRPVTYHGEEFTRPMRDSVRENLFNILGRACRGTIAFDLFAGTGVLGLESISRGSTRAVLVEPMRKAIAQIRDTTERLGIEDKVRLVMGDAFALADQLLQPSGPEDDTAWIVFLSPPYRMWTDPEFYPKLKSIIVRVQQYAPPGSVLVVETDNTFDLEQLPLGDWDVRTYGITHLAFLEPGNVCGLVTPFPVPE</sequence>